<dbReference type="SUPFAM" id="SSF82784">
    <property type="entry name" value="OsmC-like"/>
    <property type="match status" value="1"/>
</dbReference>
<dbReference type="InterPro" id="IPR036102">
    <property type="entry name" value="OsmC/Ohrsf"/>
</dbReference>
<organism evidence="1 2">
    <name type="scientific">Skeletonema marinoi</name>
    <dbReference type="NCBI Taxonomy" id="267567"/>
    <lineage>
        <taxon>Eukaryota</taxon>
        <taxon>Sar</taxon>
        <taxon>Stramenopiles</taxon>
        <taxon>Ochrophyta</taxon>
        <taxon>Bacillariophyta</taxon>
        <taxon>Coscinodiscophyceae</taxon>
        <taxon>Thalassiosirophycidae</taxon>
        <taxon>Thalassiosirales</taxon>
        <taxon>Skeletonemataceae</taxon>
        <taxon>Skeletonema</taxon>
        <taxon>Skeletonema marinoi-dohrnii complex</taxon>
    </lineage>
</organism>
<proteinExistence type="predicted"/>
<sequence length="220" mass="24110">MQMIKLITGASFVRAGVAFSVRRSPYNSPSILGAKYETVLLTRCFATVGSKEIIEEDDEMHRKHYAITGVGQRSKVTCNTNTNHTLEADVPKKMGGGDEAPQPVEHLLAALVGCTQATAVYVGRMMKPRLIIEKIDFNIDAYRDERGALSLPITELPTIPARLQSVSGSVAVHFQNGVEVSEEQLRILGQQTEARCPVANMMHSSGCIMDIQWKNGADIH</sequence>
<protein>
    <submittedName>
        <fullName evidence="1">OsmC-related protein</fullName>
    </submittedName>
</protein>
<reference evidence="1" key="1">
    <citation type="submission" date="2023-06" db="EMBL/GenBank/DDBJ databases">
        <title>Survivors Of The Sea: Transcriptome response of Skeletonema marinoi to long-term dormancy.</title>
        <authorList>
            <person name="Pinder M.I.M."/>
            <person name="Kourtchenko O."/>
            <person name="Robertson E.K."/>
            <person name="Larsson T."/>
            <person name="Maumus F."/>
            <person name="Osuna-Cruz C.M."/>
            <person name="Vancaester E."/>
            <person name="Stenow R."/>
            <person name="Vandepoele K."/>
            <person name="Ploug H."/>
            <person name="Bruchert V."/>
            <person name="Godhe A."/>
            <person name="Topel M."/>
        </authorList>
    </citation>
    <scope>NUCLEOTIDE SEQUENCE</scope>
    <source>
        <strain evidence="1">R05AC</strain>
    </source>
</reference>
<dbReference type="InterPro" id="IPR015946">
    <property type="entry name" value="KH_dom-like_a/b"/>
</dbReference>
<dbReference type="Gene3D" id="3.30.300.20">
    <property type="match status" value="1"/>
</dbReference>
<gene>
    <name evidence="1" type="ORF">QTG54_013781</name>
</gene>
<dbReference type="Pfam" id="PF02566">
    <property type="entry name" value="OsmC"/>
    <property type="match status" value="1"/>
</dbReference>
<dbReference type="InterPro" id="IPR052924">
    <property type="entry name" value="OsmC/Ohr_hydroprdx_reductase"/>
</dbReference>
<accession>A0AAD8XY72</accession>
<name>A0AAD8XY72_9STRA</name>
<dbReference type="EMBL" id="JATAAI010000033">
    <property type="protein sequence ID" value="KAK1735618.1"/>
    <property type="molecule type" value="Genomic_DNA"/>
</dbReference>
<dbReference type="Proteomes" id="UP001224775">
    <property type="component" value="Unassembled WGS sequence"/>
</dbReference>
<comment type="caution">
    <text evidence="1">The sequence shown here is derived from an EMBL/GenBank/DDBJ whole genome shotgun (WGS) entry which is preliminary data.</text>
</comment>
<dbReference type="InterPro" id="IPR003718">
    <property type="entry name" value="OsmC/Ohr_fam"/>
</dbReference>
<dbReference type="PANTHER" id="PTHR35368:SF1">
    <property type="entry name" value="HYDROPEROXIDE REDUCTASE"/>
    <property type="match status" value="1"/>
</dbReference>
<evidence type="ECO:0000313" key="1">
    <source>
        <dbReference type="EMBL" id="KAK1735618.1"/>
    </source>
</evidence>
<dbReference type="PANTHER" id="PTHR35368">
    <property type="entry name" value="HYDROPEROXIDE REDUCTASE"/>
    <property type="match status" value="1"/>
</dbReference>
<evidence type="ECO:0000313" key="2">
    <source>
        <dbReference type="Proteomes" id="UP001224775"/>
    </source>
</evidence>
<keyword evidence="2" id="KW-1185">Reference proteome</keyword>
<dbReference type="AlphaFoldDB" id="A0AAD8XY72"/>